<name>A0A1Q8EB08_9STRE</name>
<comment type="caution">
    <text evidence="3">The sequence shown here is derived from an EMBL/GenBank/DDBJ whole genome shotgun (WGS) entry which is preliminary data.</text>
</comment>
<dbReference type="Gene3D" id="3.10.180.10">
    <property type="entry name" value="2,3-Dihydroxybiphenyl 1,2-Dioxygenase, domain 1"/>
    <property type="match status" value="1"/>
</dbReference>
<dbReference type="InterPro" id="IPR004360">
    <property type="entry name" value="Glyas_Fos-R_dOase_dom"/>
</dbReference>
<evidence type="ECO:0000313" key="4">
    <source>
        <dbReference type="Proteomes" id="UP000186890"/>
    </source>
</evidence>
<dbReference type="PROSITE" id="PS51819">
    <property type="entry name" value="VOC"/>
    <property type="match status" value="1"/>
</dbReference>
<dbReference type="GO" id="GO:0046872">
    <property type="term" value="F:metal ion binding"/>
    <property type="evidence" value="ECO:0007669"/>
    <property type="project" value="UniProtKB-KW"/>
</dbReference>
<dbReference type="PANTHER" id="PTHR36113">
    <property type="entry name" value="LYASE, PUTATIVE-RELATED-RELATED"/>
    <property type="match status" value="1"/>
</dbReference>
<dbReference type="AlphaFoldDB" id="A0A1Q8EB08"/>
<dbReference type="SUPFAM" id="SSF54593">
    <property type="entry name" value="Glyoxalase/Bleomycin resistance protein/Dihydroxybiphenyl dioxygenase"/>
    <property type="match status" value="1"/>
</dbReference>
<gene>
    <name evidence="3" type="ORF">BU202_01520</name>
</gene>
<dbReference type="InterPro" id="IPR037523">
    <property type="entry name" value="VOC_core"/>
</dbReference>
<dbReference type="RefSeq" id="WP_075104032.1">
    <property type="nucleotide sequence ID" value="NZ_MSJM01000001.1"/>
</dbReference>
<reference evidence="4" key="1">
    <citation type="submission" date="2016-12" db="EMBL/GenBank/DDBJ databases">
        <authorList>
            <person name="Gulvik C.A."/>
        </authorList>
    </citation>
    <scope>NUCLEOTIDE SEQUENCE [LARGE SCALE GENOMIC DNA]</scope>
    <source>
        <strain evidence="4">NED12-00049-6B</strain>
    </source>
</reference>
<keyword evidence="4" id="KW-1185">Reference proteome</keyword>
<feature type="domain" description="VOC" evidence="2">
    <location>
        <begin position="1"/>
        <end position="127"/>
    </location>
</feature>
<sequence length="135" mass="16059">MLHHIEINVSNLANSRLFYDKLFAELGYELYQEWEEGFCYRYRATYLVFVQTEEDYSEPSYHRKQTGLNHLAFCLPSKAQVDALRERLRSDGVTLLYDDRYPHAGGPDHYAVFFEDPDRVKLEVVWEENEYATFS</sequence>
<evidence type="ECO:0000313" key="3">
    <source>
        <dbReference type="EMBL" id="OLF48989.1"/>
    </source>
</evidence>
<dbReference type="PANTHER" id="PTHR36113:SF6">
    <property type="entry name" value="FOSFOMYCIN RESISTANCE PROTEIN FOSX"/>
    <property type="match status" value="1"/>
</dbReference>
<dbReference type="OrthoDB" id="5296884at2"/>
<accession>A0A1Q8EB08</accession>
<dbReference type="InterPro" id="IPR029068">
    <property type="entry name" value="Glyas_Bleomycin-R_OHBP_Dase"/>
</dbReference>
<dbReference type="InterPro" id="IPR051332">
    <property type="entry name" value="Fosfomycin_Res_Enzymes"/>
</dbReference>
<dbReference type="EMBL" id="MSJM01000001">
    <property type="protein sequence ID" value="OLF48989.1"/>
    <property type="molecule type" value="Genomic_DNA"/>
</dbReference>
<proteinExistence type="predicted"/>
<protein>
    <recommendedName>
        <fullName evidence="2">VOC domain-containing protein</fullName>
    </recommendedName>
</protein>
<organism evidence="3 4">
    <name type="scientific">Streptococcus cuniculi</name>
    <dbReference type="NCBI Taxonomy" id="1432788"/>
    <lineage>
        <taxon>Bacteria</taxon>
        <taxon>Bacillati</taxon>
        <taxon>Bacillota</taxon>
        <taxon>Bacilli</taxon>
        <taxon>Lactobacillales</taxon>
        <taxon>Streptococcaceae</taxon>
        <taxon>Streptococcus</taxon>
    </lineage>
</organism>
<dbReference type="Pfam" id="PF00903">
    <property type="entry name" value="Glyoxalase"/>
    <property type="match status" value="1"/>
</dbReference>
<keyword evidence="1" id="KW-0479">Metal-binding</keyword>
<evidence type="ECO:0000256" key="1">
    <source>
        <dbReference type="ARBA" id="ARBA00022723"/>
    </source>
</evidence>
<evidence type="ECO:0000259" key="2">
    <source>
        <dbReference type="PROSITE" id="PS51819"/>
    </source>
</evidence>
<dbReference type="Proteomes" id="UP000186890">
    <property type="component" value="Unassembled WGS sequence"/>
</dbReference>